<protein>
    <recommendedName>
        <fullName evidence="4">Transmembrane protein</fullName>
    </recommendedName>
</protein>
<feature type="transmembrane region" description="Helical" evidence="1">
    <location>
        <begin position="85"/>
        <end position="117"/>
    </location>
</feature>
<keyword evidence="1" id="KW-1133">Transmembrane helix</keyword>
<feature type="transmembrane region" description="Helical" evidence="1">
    <location>
        <begin position="26"/>
        <end position="48"/>
    </location>
</feature>
<name>A0AAV5WIZ3_9BILA</name>
<evidence type="ECO:0008006" key="4">
    <source>
        <dbReference type="Google" id="ProtNLM"/>
    </source>
</evidence>
<evidence type="ECO:0000313" key="3">
    <source>
        <dbReference type="Proteomes" id="UP001432322"/>
    </source>
</evidence>
<dbReference type="AlphaFoldDB" id="A0AAV5WIZ3"/>
<organism evidence="2 3">
    <name type="scientific">Pristionchus fissidentatus</name>
    <dbReference type="NCBI Taxonomy" id="1538716"/>
    <lineage>
        <taxon>Eukaryota</taxon>
        <taxon>Metazoa</taxon>
        <taxon>Ecdysozoa</taxon>
        <taxon>Nematoda</taxon>
        <taxon>Chromadorea</taxon>
        <taxon>Rhabditida</taxon>
        <taxon>Rhabditina</taxon>
        <taxon>Diplogasteromorpha</taxon>
        <taxon>Diplogasteroidea</taxon>
        <taxon>Neodiplogasteridae</taxon>
        <taxon>Pristionchus</taxon>
    </lineage>
</organism>
<dbReference type="Proteomes" id="UP001432322">
    <property type="component" value="Unassembled WGS sequence"/>
</dbReference>
<feature type="transmembrane region" description="Helical" evidence="1">
    <location>
        <begin position="60"/>
        <end position="78"/>
    </location>
</feature>
<reference evidence="2" key="1">
    <citation type="submission" date="2023-10" db="EMBL/GenBank/DDBJ databases">
        <title>Genome assembly of Pristionchus species.</title>
        <authorList>
            <person name="Yoshida K."/>
            <person name="Sommer R.J."/>
        </authorList>
    </citation>
    <scope>NUCLEOTIDE SEQUENCE</scope>
    <source>
        <strain evidence="2">RS5133</strain>
    </source>
</reference>
<keyword evidence="3" id="KW-1185">Reference proteome</keyword>
<keyword evidence="1" id="KW-0812">Transmembrane</keyword>
<sequence>MYVFKFDKDIKAPPETSLIPKIKDDFLARILSIIFFIDALFEFLSFVYSYSNPWSRIEHFAVFLLCTACMCFLAAGVVKGKKSRIFLALVCQFLILLRCMFWFVVLFISLIGFVFAWSGGFYYFSWWWWMWWMFWMLFRILLLVLLWRLHKNIRGPMLLPVSTSAAPSSE</sequence>
<proteinExistence type="predicted"/>
<evidence type="ECO:0000313" key="2">
    <source>
        <dbReference type="EMBL" id="GMT31398.1"/>
    </source>
</evidence>
<gene>
    <name evidence="2" type="ORF">PFISCL1PPCAC_22695</name>
</gene>
<feature type="transmembrane region" description="Helical" evidence="1">
    <location>
        <begin position="129"/>
        <end position="149"/>
    </location>
</feature>
<dbReference type="EMBL" id="BTSY01000006">
    <property type="protein sequence ID" value="GMT31398.1"/>
    <property type="molecule type" value="Genomic_DNA"/>
</dbReference>
<comment type="caution">
    <text evidence="2">The sequence shown here is derived from an EMBL/GenBank/DDBJ whole genome shotgun (WGS) entry which is preliminary data.</text>
</comment>
<keyword evidence="1" id="KW-0472">Membrane</keyword>
<evidence type="ECO:0000256" key="1">
    <source>
        <dbReference type="SAM" id="Phobius"/>
    </source>
</evidence>
<accession>A0AAV5WIZ3</accession>